<keyword evidence="4" id="KW-1185">Reference proteome</keyword>
<dbReference type="InParanoid" id="B0XA02"/>
<feature type="region of interest" description="Disordered" evidence="1">
    <location>
        <begin position="60"/>
        <end position="92"/>
    </location>
</feature>
<evidence type="ECO:0000313" key="2">
    <source>
        <dbReference type="EMBL" id="EDS43428.1"/>
    </source>
</evidence>
<accession>B0XA02</accession>
<dbReference type="VEuPathDB" id="VectorBase:CPIJ016417"/>
<sequence length="158" mass="17865">MPTYDHSLAGCSTSAPSRTTPSVVSPSALKDACTPCRDGDSNRPVCLPTGCSVARQQSCTSLQQPMSSAHRMDESVQSERPLDAPTDARLTRRTQISRYRNRRTKARQFSARNPHVRSKIVRHTRRPNGAEQVVIEEMMAKKQRRNRMTENKPNEYRP</sequence>
<protein>
    <submittedName>
        <fullName evidence="2 3">Pre-mRNA splicing factor prp17</fullName>
    </submittedName>
</protein>
<name>B0XA02_CULQU</name>
<feature type="region of interest" description="Disordered" evidence="1">
    <location>
        <begin position="1"/>
        <end position="28"/>
    </location>
</feature>
<reference evidence="3" key="2">
    <citation type="submission" date="2021-02" db="UniProtKB">
        <authorList>
            <consortium name="EnsemblMetazoa"/>
        </authorList>
    </citation>
    <scope>IDENTIFICATION</scope>
    <source>
        <strain evidence="3">JHB</strain>
    </source>
</reference>
<dbReference type="EnsemblMetazoa" id="CPIJ016417-RA">
    <property type="protein sequence ID" value="CPIJ016417-PA"/>
    <property type="gene ID" value="CPIJ016417"/>
</dbReference>
<evidence type="ECO:0000313" key="4">
    <source>
        <dbReference type="Proteomes" id="UP000002320"/>
    </source>
</evidence>
<organism>
    <name type="scientific">Culex quinquefasciatus</name>
    <name type="common">Southern house mosquito</name>
    <name type="synonym">Culex pungens</name>
    <dbReference type="NCBI Taxonomy" id="7176"/>
    <lineage>
        <taxon>Eukaryota</taxon>
        <taxon>Metazoa</taxon>
        <taxon>Ecdysozoa</taxon>
        <taxon>Arthropoda</taxon>
        <taxon>Hexapoda</taxon>
        <taxon>Insecta</taxon>
        <taxon>Pterygota</taxon>
        <taxon>Neoptera</taxon>
        <taxon>Endopterygota</taxon>
        <taxon>Diptera</taxon>
        <taxon>Nematocera</taxon>
        <taxon>Culicoidea</taxon>
        <taxon>Culicidae</taxon>
        <taxon>Culicinae</taxon>
        <taxon>Culicini</taxon>
        <taxon>Culex</taxon>
        <taxon>Culex</taxon>
    </lineage>
</organism>
<gene>
    <name evidence="3" type="primary">6049772</name>
    <name evidence="2" type="ORF">CpipJ_CPIJ016417</name>
</gene>
<dbReference type="Proteomes" id="UP000002320">
    <property type="component" value="Unassembled WGS sequence"/>
</dbReference>
<feature type="compositionally biased region" description="Low complexity" evidence="1">
    <location>
        <begin position="12"/>
        <end position="28"/>
    </location>
</feature>
<reference evidence="2" key="1">
    <citation type="submission" date="2007-03" db="EMBL/GenBank/DDBJ databases">
        <title>Annotation of Culex pipiens quinquefasciatus.</title>
        <authorList>
            <consortium name="The Broad Institute Genome Sequencing Platform"/>
            <person name="Atkinson P.W."/>
            <person name="Hemingway J."/>
            <person name="Christensen B.M."/>
            <person name="Higgs S."/>
            <person name="Kodira C."/>
            <person name="Hannick L."/>
            <person name="Megy K."/>
            <person name="O'Leary S."/>
            <person name="Pearson M."/>
            <person name="Haas B.J."/>
            <person name="Mauceli E."/>
            <person name="Wortman J.R."/>
            <person name="Lee N.H."/>
            <person name="Guigo R."/>
            <person name="Stanke M."/>
            <person name="Alvarado L."/>
            <person name="Amedeo P."/>
            <person name="Antoine C.H."/>
            <person name="Arensburger P."/>
            <person name="Bidwell S.L."/>
            <person name="Crawford M."/>
            <person name="Camaro F."/>
            <person name="Devon K."/>
            <person name="Engels R."/>
            <person name="Hammond M."/>
            <person name="Howarth C."/>
            <person name="Koehrsen M."/>
            <person name="Lawson D."/>
            <person name="Montgomery P."/>
            <person name="Nene V."/>
            <person name="Nusbaum C."/>
            <person name="Puiu D."/>
            <person name="Romero-Severson J."/>
            <person name="Severson D.W."/>
            <person name="Shumway M."/>
            <person name="Sisk P."/>
            <person name="Stolte C."/>
            <person name="Zeng Q."/>
            <person name="Eisenstadt E."/>
            <person name="Fraser-Liggett C."/>
            <person name="Strausberg R."/>
            <person name="Galagan J."/>
            <person name="Birren B."/>
            <person name="Collins F.H."/>
        </authorList>
    </citation>
    <scope>NUCLEOTIDE SEQUENCE [LARGE SCALE GENOMIC DNA]</scope>
    <source>
        <strain evidence="2">JHB</strain>
    </source>
</reference>
<dbReference type="HOGENOM" id="CLU_1671073_0_0_1"/>
<evidence type="ECO:0000313" key="3">
    <source>
        <dbReference type="EnsemblMetazoa" id="CPIJ016417-PA"/>
    </source>
</evidence>
<dbReference type="KEGG" id="cqu:CpipJ_CPIJ016417"/>
<dbReference type="AlphaFoldDB" id="B0XA02"/>
<proteinExistence type="predicted"/>
<dbReference type="EMBL" id="DS232558">
    <property type="protein sequence ID" value="EDS43428.1"/>
    <property type="molecule type" value="Genomic_DNA"/>
</dbReference>
<evidence type="ECO:0000256" key="1">
    <source>
        <dbReference type="SAM" id="MobiDB-lite"/>
    </source>
</evidence>